<dbReference type="InterPro" id="IPR001579">
    <property type="entry name" value="Glyco_hydro_18_chit_AS"/>
</dbReference>
<keyword evidence="5" id="KW-0147">Chitin-binding</keyword>
<dbReference type="EC" id="3.2.1.14" evidence="3"/>
<dbReference type="Pfam" id="PF00704">
    <property type="entry name" value="Glyco_hydro_18"/>
    <property type="match status" value="1"/>
</dbReference>
<evidence type="ECO:0000259" key="13">
    <source>
        <dbReference type="PROSITE" id="PS51910"/>
    </source>
</evidence>
<gene>
    <name evidence="14" type="ORF">DL762_000204</name>
</gene>
<dbReference type="InterPro" id="IPR017853">
    <property type="entry name" value="GH"/>
</dbReference>
<evidence type="ECO:0000256" key="8">
    <source>
        <dbReference type="ARBA" id="ARBA00023277"/>
    </source>
</evidence>
<keyword evidence="4" id="KW-0964">Secreted</keyword>
<feature type="domain" description="GH18" evidence="13">
    <location>
        <begin position="6"/>
        <end position="316"/>
    </location>
</feature>
<keyword evidence="9 11" id="KW-0326">Glycosidase</keyword>
<evidence type="ECO:0000256" key="10">
    <source>
        <dbReference type="ARBA" id="ARBA00023326"/>
    </source>
</evidence>
<dbReference type="Proteomes" id="UP000294003">
    <property type="component" value="Unassembled WGS sequence"/>
</dbReference>
<organism evidence="14 15">
    <name type="scientific">Monosporascus cannonballus</name>
    <dbReference type="NCBI Taxonomy" id="155416"/>
    <lineage>
        <taxon>Eukaryota</taxon>
        <taxon>Fungi</taxon>
        <taxon>Dikarya</taxon>
        <taxon>Ascomycota</taxon>
        <taxon>Pezizomycotina</taxon>
        <taxon>Sordariomycetes</taxon>
        <taxon>Xylariomycetidae</taxon>
        <taxon>Xylariales</taxon>
        <taxon>Xylariales incertae sedis</taxon>
        <taxon>Monosporascus</taxon>
    </lineage>
</organism>
<dbReference type="PANTHER" id="PTHR45708:SF49">
    <property type="entry name" value="ENDOCHITINASE"/>
    <property type="match status" value="1"/>
</dbReference>
<keyword evidence="6 11" id="KW-0378">Hydrolase</keyword>
<keyword evidence="10" id="KW-0624">Polysaccharide degradation</keyword>
<keyword evidence="8" id="KW-0119">Carbohydrate metabolism</keyword>
<keyword evidence="15" id="KW-1185">Reference proteome</keyword>
<comment type="caution">
    <text evidence="14">The sequence shown here is derived from an EMBL/GenBank/DDBJ whole genome shotgun (WGS) entry which is preliminary data.</text>
</comment>
<dbReference type="PROSITE" id="PS51910">
    <property type="entry name" value="GH18_2"/>
    <property type="match status" value="1"/>
</dbReference>
<evidence type="ECO:0000256" key="6">
    <source>
        <dbReference type="ARBA" id="ARBA00022801"/>
    </source>
</evidence>
<evidence type="ECO:0000313" key="15">
    <source>
        <dbReference type="Proteomes" id="UP000294003"/>
    </source>
</evidence>
<proteinExistence type="inferred from homology"/>
<dbReference type="PROSITE" id="PS01095">
    <property type="entry name" value="GH18_1"/>
    <property type="match status" value="1"/>
</dbReference>
<comment type="catalytic activity">
    <reaction evidence="1">
        <text>Random endo-hydrolysis of N-acetyl-beta-D-glucosaminide (1-&gt;4)-beta-linkages in chitin and chitodextrins.</text>
        <dbReference type="EC" id="3.2.1.14"/>
    </reaction>
</comment>
<sequence length="331" mass="36153">MTRVFWFLVASLGQGPNQKRLSQYCADPSIDVIILSFVHLFPQQASGYPGIDFGNQCWAETYAGPGYGGQNKPANNRLLKCPNLQRDLYTCWQTSTKKILLSLGDGTTAYQLTGAVDGENLAKQLWYMFGPRSAGFSVDGFDLNIEHPPTDGSAGYRALATKLRSLYATAPGTFYLTASPRCVVSDASMADALRATTFDMVFVQFYNTAQCSARRWADANRNYAPGGAFSAAGFTYDAWTSLLAGTYSRNARVYLGLPGSARAASPWFELTVRQAANLANAYYRRSNFGGVAIWEATYASENVASGKNFYQNLKAALNTASTNKRLSCVPR</sequence>
<protein>
    <recommendedName>
        <fullName evidence="3">chitinase</fullName>
        <ecNumber evidence="3">3.2.1.14</ecNumber>
    </recommendedName>
</protein>
<evidence type="ECO:0000256" key="7">
    <source>
        <dbReference type="ARBA" id="ARBA00023024"/>
    </source>
</evidence>
<dbReference type="PANTHER" id="PTHR45708">
    <property type="entry name" value="ENDOCHITINASE"/>
    <property type="match status" value="1"/>
</dbReference>
<evidence type="ECO:0000256" key="1">
    <source>
        <dbReference type="ARBA" id="ARBA00000822"/>
    </source>
</evidence>
<keyword evidence="7" id="KW-0146">Chitin degradation</keyword>
<accession>A0ABY0HJW1</accession>
<dbReference type="EMBL" id="QJNS01000004">
    <property type="protein sequence ID" value="RYO95172.1"/>
    <property type="molecule type" value="Genomic_DNA"/>
</dbReference>
<evidence type="ECO:0000256" key="12">
    <source>
        <dbReference type="RuleBase" id="RU004453"/>
    </source>
</evidence>
<comment type="subcellular location">
    <subcellularLocation>
        <location evidence="2">Secreted</location>
    </subcellularLocation>
</comment>
<evidence type="ECO:0000256" key="9">
    <source>
        <dbReference type="ARBA" id="ARBA00023295"/>
    </source>
</evidence>
<dbReference type="InterPro" id="IPR001223">
    <property type="entry name" value="Glyco_hydro18_cat"/>
</dbReference>
<dbReference type="InterPro" id="IPR050542">
    <property type="entry name" value="Glycosyl_Hydrlase18_Chitinase"/>
</dbReference>
<evidence type="ECO:0000256" key="5">
    <source>
        <dbReference type="ARBA" id="ARBA00022669"/>
    </source>
</evidence>
<dbReference type="Gene3D" id="3.20.20.80">
    <property type="entry name" value="Glycosidases"/>
    <property type="match status" value="1"/>
</dbReference>
<evidence type="ECO:0000256" key="11">
    <source>
        <dbReference type="RuleBase" id="RU000489"/>
    </source>
</evidence>
<evidence type="ECO:0000256" key="4">
    <source>
        <dbReference type="ARBA" id="ARBA00022525"/>
    </source>
</evidence>
<comment type="similarity">
    <text evidence="12">Belongs to the glycosyl hydrolase 18 family.</text>
</comment>
<name>A0ABY0HJW1_9PEZI</name>
<evidence type="ECO:0000256" key="3">
    <source>
        <dbReference type="ARBA" id="ARBA00012729"/>
    </source>
</evidence>
<dbReference type="SUPFAM" id="SSF51445">
    <property type="entry name" value="(Trans)glycosidases"/>
    <property type="match status" value="1"/>
</dbReference>
<reference evidence="14 15" key="1">
    <citation type="submission" date="2018-06" db="EMBL/GenBank/DDBJ databases">
        <title>Complete Genomes of Monosporascus.</title>
        <authorList>
            <person name="Robinson A.J."/>
            <person name="Natvig D.O."/>
        </authorList>
    </citation>
    <scope>NUCLEOTIDE SEQUENCE [LARGE SCALE GENOMIC DNA]</scope>
    <source>
        <strain evidence="14 15">CBS 609.92</strain>
    </source>
</reference>
<evidence type="ECO:0000256" key="2">
    <source>
        <dbReference type="ARBA" id="ARBA00004613"/>
    </source>
</evidence>
<evidence type="ECO:0000313" key="14">
    <source>
        <dbReference type="EMBL" id="RYO95172.1"/>
    </source>
</evidence>